<evidence type="ECO:0000256" key="13">
    <source>
        <dbReference type="ARBA" id="ARBA00022993"/>
    </source>
</evidence>
<dbReference type="InterPro" id="IPR043129">
    <property type="entry name" value="ATPase_NBD"/>
</dbReference>
<feature type="binding site" evidence="16">
    <location>
        <begin position="6"/>
        <end position="13"/>
    </location>
    <ligand>
        <name>ATP</name>
        <dbReference type="ChEBI" id="CHEBI:30616"/>
    </ligand>
</feature>
<evidence type="ECO:0000256" key="15">
    <source>
        <dbReference type="ARBA" id="ARBA00040883"/>
    </source>
</evidence>
<keyword evidence="9 16" id="KW-0547">Nucleotide-binding</keyword>
<protein>
    <recommendedName>
        <fullName evidence="15 16">Type III pantothenate kinase</fullName>
        <ecNumber evidence="6 16">2.7.1.33</ecNumber>
    </recommendedName>
    <alternativeName>
        <fullName evidence="16">PanK-III</fullName>
    </alternativeName>
    <alternativeName>
        <fullName evidence="16">Pantothenic acid kinase</fullName>
    </alternativeName>
</protein>
<comment type="caution">
    <text evidence="16">Lacks conserved residue(s) required for the propagation of feature annotation.</text>
</comment>
<evidence type="ECO:0000256" key="9">
    <source>
        <dbReference type="ARBA" id="ARBA00022741"/>
    </source>
</evidence>
<dbReference type="CDD" id="cd24015">
    <property type="entry name" value="ASKHA_NBD_PanK-III"/>
    <property type="match status" value="1"/>
</dbReference>
<evidence type="ECO:0000256" key="11">
    <source>
        <dbReference type="ARBA" id="ARBA00022840"/>
    </source>
</evidence>
<dbReference type="GO" id="GO:0005737">
    <property type="term" value="C:cytoplasm"/>
    <property type="evidence" value="ECO:0007669"/>
    <property type="project" value="UniProtKB-SubCell"/>
</dbReference>
<sequence>MLLAIDAGNTNVVFGIHNGEKWIHEWRMNTLPVKRASEYEMFLRLNFLENNLHFDDISRVVISSVVPQLNSVLEEFAAASIKDEPVFLGPKWYDKLPVRTQNPYEIGTDLLANAVAAKEIYGGDTIVVDFGTALTFTVVDKDGLILGVNIAPGLKTAIKALVGQTAQLPEVPLELPESVLGKNTIHAIQNGVLWGYISMVEGMLDRIQQELGREMKVVATGGLSSILTPLHKRFDKVDRHLTLDGLRIIHQLMKDGK</sequence>
<comment type="function">
    <text evidence="16">Catalyzes the phosphorylation of pantothenate (Pan), the first step in CoA biosynthesis.</text>
</comment>
<evidence type="ECO:0000256" key="1">
    <source>
        <dbReference type="ARBA" id="ARBA00001206"/>
    </source>
</evidence>
<dbReference type="GO" id="GO:0004594">
    <property type="term" value="F:pantothenate kinase activity"/>
    <property type="evidence" value="ECO:0007669"/>
    <property type="project" value="UniProtKB-UniRule"/>
</dbReference>
<comment type="subunit">
    <text evidence="5 16">Homodimer.</text>
</comment>
<evidence type="ECO:0000256" key="6">
    <source>
        <dbReference type="ARBA" id="ARBA00012102"/>
    </source>
</evidence>
<dbReference type="NCBIfam" id="NF009855">
    <property type="entry name" value="PRK13321.1"/>
    <property type="match status" value="1"/>
</dbReference>
<keyword evidence="10 16" id="KW-0418">Kinase</keyword>
<evidence type="ECO:0000256" key="4">
    <source>
        <dbReference type="ARBA" id="ARBA00005225"/>
    </source>
</evidence>
<evidence type="ECO:0000256" key="3">
    <source>
        <dbReference type="ARBA" id="ARBA00004496"/>
    </source>
</evidence>
<dbReference type="Gene3D" id="3.30.420.40">
    <property type="match status" value="2"/>
</dbReference>
<evidence type="ECO:0000256" key="16">
    <source>
        <dbReference type="HAMAP-Rule" id="MF_01274"/>
    </source>
</evidence>
<evidence type="ECO:0000256" key="14">
    <source>
        <dbReference type="ARBA" id="ARBA00038036"/>
    </source>
</evidence>
<comment type="cofactor">
    <cofactor evidence="16">
        <name>NH4(+)</name>
        <dbReference type="ChEBI" id="CHEBI:28938"/>
    </cofactor>
    <cofactor evidence="16">
        <name>K(+)</name>
        <dbReference type="ChEBI" id="CHEBI:29103"/>
    </cofactor>
    <text evidence="16">A monovalent cation. Ammonium or potassium.</text>
</comment>
<keyword evidence="11 16" id="KW-0067">ATP-binding</keyword>
<comment type="similarity">
    <text evidence="14 16">Belongs to the type III pantothenate kinase family.</text>
</comment>
<dbReference type="GO" id="GO:0046872">
    <property type="term" value="F:metal ion binding"/>
    <property type="evidence" value="ECO:0007669"/>
    <property type="project" value="UniProtKB-KW"/>
</dbReference>
<dbReference type="OrthoDB" id="9804707at2"/>
<keyword evidence="16" id="KW-0479">Metal-binding</keyword>
<organism evidence="17 18">
    <name type="scientific">Roseivirga pacifica</name>
    <dbReference type="NCBI Taxonomy" id="1267423"/>
    <lineage>
        <taxon>Bacteria</taxon>
        <taxon>Pseudomonadati</taxon>
        <taxon>Bacteroidota</taxon>
        <taxon>Cytophagia</taxon>
        <taxon>Cytophagales</taxon>
        <taxon>Roseivirgaceae</taxon>
        <taxon>Roseivirga</taxon>
    </lineage>
</organism>
<proteinExistence type="inferred from homology"/>
<dbReference type="AlphaFoldDB" id="A0A1I0MGD9"/>
<keyword evidence="12 16" id="KW-0630">Potassium</keyword>
<feature type="binding site" evidence="16">
    <location>
        <position position="184"/>
    </location>
    <ligand>
        <name>substrate</name>
    </ligand>
</feature>
<dbReference type="GO" id="GO:0015937">
    <property type="term" value="P:coenzyme A biosynthetic process"/>
    <property type="evidence" value="ECO:0007669"/>
    <property type="project" value="UniProtKB-UniRule"/>
</dbReference>
<evidence type="ECO:0000256" key="10">
    <source>
        <dbReference type="ARBA" id="ARBA00022777"/>
    </source>
</evidence>
<name>A0A1I0MGD9_9BACT</name>
<dbReference type="Proteomes" id="UP000199437">
    <property type="component" value="Unassembled WGS sequence"/>
</dbReference>
<comment type="subcellular location">
    <subcellularLocation>
        <location evidence="3 16">Cytoplasm</location>
    </subcellularLocation>
</comment>
<dbReference type="PANTHER" id="PTHR34265">
    <property type="entry name" value="TYPE III PANTOTHENATE KINASE"/>
    <property type="match status" value="1"/>
</dbReference>
<dbReference type="STRING" id="1267423.SAMN05216290_0316"/>
<evidence type="ECO:0000313" key="17">
    <source>
        <dbReference type="EMBL" id="SEV86541.1"/>
    </source>
</evidence>
<evidence type="ECO:0000256" key="2">
    <source>
        <dbReference type="ARBA" id="ARBA00001958"/>
    </source>
</evidence>
<keyword evidence="8 16" id="KW-0808">Transferase</keyword>
<feature type="binding site" evidence="16">
    <location>
        <begin position="107"/>
        <end position="110"/>
    </location>
    <ligand>
        <name>substrate</name>
    </ligand>
</feature>
<feature type="active site" description="Proton acceptor" evidence="16">
    <location>
        <position position="109"/>
    </location>
</feature>
<comment type="cofactor">
    <cofactor evidence="2">
        <name>K(+)</name>
        <dbReference type="ChEBI" id="CHEBI:29103"/>
    </cofactor>
</comment>
<feature type="binding site" evidence="16">
    <location>
        <position position="132"/>
    </location>
    <ligand>
        <name>ATP</name>
        <dbReference type="ChEBI" id="CHEBI:30616"/>
    </ligand>
</feature>
<evidence type="ECO:0000256" key="7">
    <source>
        <dbReference type="ARBA" id="ARBA00022490"/>
    </source>
</evidence>
<dbReference type="NCBIfam" id="NF009848">
    <property type="entry name" value="PRK13318.1-6"/>
    <property type="match status" value="1"/>
</dbReference>
<evidence type="ECO:0000256" key="5">
    <source>
        <dbReference type="ARBA" id="ARBA00011738"/>
    </source>
</evidence>
<dbReference type="EMBL" id="FOIR01000001">
    <property type="protein sequence ID" value="SEV86541.1"/>
    <property type="molecule type" value="Genomic_DNA"/>
</dbReference>
<comment type="pathway">
    <text evidence="4 16">Cofactor biosynthesis; coenzyme A biosynthesis; CoA from (R)-pantothenate: step 1/5.</text>
</comment>
<reference evidence="18" key="1">
    <citation type="submission" date="2016-10" db="EMBL/GenBank/DDBJ databases">
        <authorList>
            <person name="Varghese N."/>
            <person name="Submissions S."/>
        </authorList>
    </citation>
    <scope>NUCLEOTIDE SEQUENCE [LARGE SCALE GENOMIC DNA]</scope>
    <source>
        <strain evidence="18">CGMCC 1.12402</strain>
    </source>
</reference>
<dbReference type="PANTHER" id="PTHR34265:SF1">
    <property type="entry name" value="TYPE III PANTOTHENATE KINASE"/>
    <property type="match status" value="1"/>
</dbReference>
<keyword evidence="18" id="KW-1185">Reference proteome</keyword>
<evidence type="ECO:0000256" key="8">
    <source>
        <dbReference type="ARBA" id="ARBA00022679"/>
    </source>
</evidence>
<dbReference type="InterPro" id="IPR004619">
    <property type="entry name" value="Type_III_PanK"/>
</dbReference>
<evidence type="ECO:0000256" key="12">
    <source>
        <dbReference type="ARBA" id="ARBA00022958"/>
    </source>
</evidence>
<dbReference type="NCBIfam" id="TIGR00671">
    <property type="entry name" value="baf"/>
    <property type="match status" value="1"/>
</dbReference>
<accession>A0A1I0MGD9</accession>
<dbReference type="RefSeq" id="WP_090256641.1">
    <property type="nucleotide sequence ID" value="NZ_FOIR01000001.1"/>
</dbReference>
<gene>
    <name evidence="16" type="primary">coaX</name>
    <name evidence="17" type="ORF">SAMN05216290_0316</name>
</gene>
<keyword evidence="7 16" id="KW-0963">Cytoplasm</keyword>
<keyword evidence="13 16" id="KW-0173">Coenzyme A biosynthesis</keyword>
<dbReference type="EC" id="2.7.1.33" evidence="6 16"/>
<dbReference type="UniPathway" id="UPA00241">
    <property type="reaction ID" value="UER00352"/>
</dbReference>
<dbReference type="GO" id="GO:0005524">
    <property type="term" value="F:ATP binding"/>
    <property type="evidence" value="ECO:0007669"/>
    <property type="project" value="UniProtKB-UniRule"/>
</dbReference>
<dbReference type="SUPFAM" id="SSF53067">
    <property type="entry name" value="Actin-like ATPase domain"/>
    <property type="match status" value="2"/>
</dbReference>
<dbReference type="Pfam" id="PF03309">
    <property type="entry name" value="Pan_kinase"/>
    <property type="match status" value="1"/>
</dbReference>
<dbReference type="GeneID" id="99985079"/>
<comment type="catalytic activity">
    <reaction evidence="1 16">
        <text>(R)-pantothenate + ATP = (R)-4'-phosphopantothenate + ADP + H(+)</text>
        <dbReference type="Rhea" id="RHEA:16373"/>
        <dbReference type="ChEBI" id="CHEBI:10986"/>
        <dbReference type="ChEBI" id="CHEBI:15378"/>
        <dbReference type="ChEBI" id="CHEBI:29032"/>
        <dbReference type="ChEBI" id="CHEBI:30616"/>
        <dbReference type="ChEBI" id="CHEBI:456216"/>
        <dbReference type="EC" id="2.7.1.33"/>
    </reaction>
</comment>
<feature type="binding site" evidence="16">
    <location>
        <position position="129"/>
    </location>
    <ligand>
        <name>K(+)</name>
        <dbReference type="ChEBI" id="CHEBI:29103"/>
    </ligand>
</feature>
<evidence type="ECO:0000313" key="18">
    <source>
        <dbReference type="Proteomes" id="UP000199437"/>
    </source>
</evidence>
<dbReference type="HAMAP" id="MF_01274">
    <property type="entry name" value="Pantothen_kinase_3"/>
    <property type="match status" value="1"/>
</dbReference>